<dbReference type="Gene3D" id="3.30.420.130">
    <property type="entry name" value="Dinitrogenase iron-molybdenum cofactor biosynthesis domain"/>
    <property type="match status" value="1"/>
</dbReference>
<protein>
    <submittedName>
        <fullName evidence="5">Nitrogenase molybdenum-iron protein subunit alpha</fullName>
    </submittedName>
</protein>
<dbReference type="PANTHER" id="PTHR42956:SF1">
    <property type="entry name" value="NITROGENASE IRON-MOLYBDENUM COFACTOR BIOSYNTHESIS PROTEIN NIFE"/>
    <property type="match status" value="1"/>
</dbReference>
<proteinExistence type="inferred from homology"/>
<dbReference type="Proteomes" id="UP000197032">
    <property type="component" value="Unassembled WGS sequence"/>
</dbReference>
<evidence type="ECO:0000259" key="4">
    <source>
        <dbReference type="Pfam" id="PF02579"/>
    </source>
</evidence>
<dbReference type="SUPFAM" id="SSF53146">
    <property type="entry name" value="Nitrogenase accessory factor-like"/>
    <property type="match status" value="1"/>
</dbReference>
<feature type="domain" description="Nitrogenase/oxidoreductase component 1" evidence="3">
    <location>
        <begin position="42"/>
        <end position="425"/>
    </location>
</feature>
<dbReference type="AlphaFoldDB" id="A0A1Z5HWI0"/>
<evidence type="ECO:0000256" key="2">
    <source>
        <dbReference type="RuleBase" id="RU004021"/>
    </source>
</evidence>
<gene>
    <name evidence="5" type="ORF">KKC1_30140</name>
</gene>
<dbReference type="PROSITE" id="PS00699">
    <property type="entry name" value="NITROGENASE_1_1"/>
    <property type="match status" value="1"/>
</dbReference>
<name>A0A1Z5HWI0_9FIRM</name>
<dbReference type="RefSeq" id="WP_192868247.1">
    <property type="nucleotide sequence ID" value="NZ_BDGJ01000181.1"/>
</dbReference>
<dbReference type="SMR" id="A0A1Z5HWI0"/>
<dbReference type="Pfam" id="PF00148">
    <property type="entry name" value="Oxidored_nitro"/>
    <property type="match status" value="1"/>
</dbReference>
<evidence type="ECO:0000256" key="1">
    <source>
        <dbReference type="ARBA" id="ARBA00023231"/>
    </source>
</evidence>
<dbReference type="InterPro" id="IPR000318">
    <property type="entry name" value="Nase_comp1_CS"/>
</dbReference>
<comment type="caution">
    <text evidence="5">The sequence shown here is derived from an EMBL/GenBank/DDBJ whole genome shotgun (WGS) entry which is preliminary data.</text>
</comment>
<dbReference type="InterPro" id="IPR036105">
    <property type="entry name" value="DiNase_FeMo-co_biosyn_sf"/>
</dbReference>
<reference evidence="6" key="1">
    <citation type="journal article" date="2017" name="Appl. Environ. Microbiol.">
        <title>Genomic Analysis of Calderihabitans maritimus KKC1, a Thermophilic, Hydrogenogenic, Carboxydotrophic Bacterium Isolated from Marine Sediment.</title>
        <authorList>
            <person name="Omae K."/>
            <person name="Yoneda Y."/>
            <person name="Fukuyama Y."/>
            <person name="Yoshida T."/>
            <person name="Sako Y."/>
        </authorList>
    </citation>
    <scope>NUCLEOTIDE SEQUENCE [LARGE SCALE GENOMIC DNA]</scope>
    <source>
        <strain evidence="6">KKC1</strain>
    </source>
</reference>
<dbReference type="GO" id="GO:0016163">
    <property type="term" value="F:nitrogenase activity"/>
    <property type="evidence" value="ECO:0007669"/>
    <property type="project" value="InterPro"/>
</dbReference>
<dbReference type="PANTHER" id="PTHR42956">
    <property type="entry name" value="NITROGENASE IRON-MOLYBDENUM COFACTOR BIOSYNTHESIS PROTEIN NIFE"/>
    <property type="match status" value="1"/>
</dbReference>
<dbReference type="InterPro" id="IPR003731">
    <property type="entry name" value="Di-Nase_FeMo-co_biosynth"/>
</dbReference>
<dbReference type="SUPFAM" id="SSF53807">
    <property type="entry name" value="Helical backbone' metal receptor"/>
    <property type="match status" value="1"/>
</dbReference>
<organism evidence="5 6">
    <name type="scientific">Calderihabitans maritimus</name>
    <dbReference type="NCBI Taxonomy" id="1246530"/>
    <lineage>
        <taxon>Bacteria</taxon>
        <taxon>Bacillati</taxon>
        <taxon>Bacillota</taxon>
        <taxon>Clostridia</taxon>
        <taxon>Neomoorellales</taxon>
        <taxon>Calderihabitantaceae</taxon>
        <taxon>Calderihabitans</taxon>
    </lineage>
</organism>
<dbReference type="InterPro" id="IPR049939">
    <property type="entry name" value="NifE-like"/>
</dbReference>
<evidence type="ECO:0000313" key="5">
    <source>
        <dbReference type="EMBL" id="GAW93889.1"/>
    </source>
</evidence>
<dbReference type="Gene3D" id="3.40.50.1980">
    <property type="entry name" value="Nitrogenase molybdenum iron protein domain"/>
    <property type="match status" value="3"/>
</dbReference>
<keyword evidence="1 2" id="KW-0535">Nitrogen fixation</keyword>
<keyword evidence="6" id="KW-1185">Reference proteome</keyword>
<dbReference type="Pfam" id="PF02579">
    <property type="entry name" value="Nitro_FeMo-Co"/>
    <property type="match status" value="1"/>
</dbReference>
<dbReference type="EMBL" id="BDGJ01000181">
    <property type="protein sequence ID" value="GAW93889.1"/>
    <property type="molecule type" value="Genomic_DNA"/>
</dbReference>
<feature type="domain" description="Dinitrogenase iron-molybdenum cofactor biosynthesis" evidence="4">
    <location>
        <begin position="452"/>
        <end position="546"/>
    </location>
</feature>
<evidence type="ECO:0000313" key="6">
    <source>
        <dbReference type="Proteomes" id="UP000197032"/>
    </source>
</evidence>
<comment type="similarity">
    <text evidence="2">Belongs to the NifD/NifK/NifE/NifN family.</text>
</comment>
<evidence type="ECO:0000259" key="3">
    <source>
        <dbReference type="Pfam" id="PF00148"/>
    </source>
</evidence>
<sequence length="557" mass="60503">MSVPIEVLPYRRGHLVVKEADPSVLPVCSRPTVPGVISERACAFYGARWMLASIPDVIHLIHGPAGCAYYGRTVRRKSYRIFSTQLVERDIIFGAGDKLYDSIVEAVTRNPNARAVLVYATCVAGVIGEDIPAVCKRATKDTGLPVVPVDCPGFCGSQAEGHDIAAGVLFKHFIGIGKAEQPIDNGVNIVGEFDVQGDLDEIEGLLKQLGLKVICAFSGRASVAAMANAHRARLNIVHCRRTGQALAEGMQKRFGIPYLKVSFFGLEETASALRSIGQFFGVAGAEDIIEPSIQEARKAAAPFLSSLAGKRVALFFGASRMGSMAKAFKELGMEVVMAGSQFGCREDYQEAGAKVPDGAVLIDDAHEKELEEFLVKRQPHLLVGGTKEKYLSHKLGVPFLVFPQEMSPFAGFRGFVNLAREAAGLISAPVWRLARRRGEVDKVKVAVASRNGLTVDQHFGRAEQFMIFEICGENINLLEIRRPSLVSENSCSQPKGKDGLQHRLDLLSDCQGVICVRAGRCVRERAEEAGLMVFESEGPLFQALEQCSLVLQSGEER</sequence>
<accession>A0A1Z5HWI0</accession>
<dbReference type="InterPro" id="IPR000510">
    <property type="entry name" value="Nase/OxRdtase_comp1"/>
</dbReference>